<organism evidence="7 8">
    <name type="scientific">Pleomassaria siparia CBS 279.74</name>
    <dbReference type="NCBI Taxonomy" id="1314801"/>
    <lineage>
        <taxon>Eukaryota</taxon>
        <taxon>Fungi</taxon>
        <taxon>Dikarya</taxon>
        <taxon>Ascomycota</taxon>
        <taxon>Pezizomycotina</taxon>
        <taxon>Dothideomycetes</taxon>
        <taxon>Pleosporomycetidae</taxon>
        <taxon>Pleosporales</taxon>
        <taxon>Pleomassariaceae</taxon>
        <taxon>Pleomassaria</taxon>
    </lineage>
</organism>
<dbReference type="Gene3D" id="1.25.40.1040">
    <property type="match status" value="1"/>
</dbReference>
<proteinExistence type="predicted"/>
<dbReference type="GO" id="GO:0005737">
    <property type="term" value="C:cytoplasm"/>
    <property type="evidence" value="ECO:0007669"/>
    <property type="project" value="UniProtKB-SubCell"/>
</dbReference>
<name>A0A6G1K4G9_9PLEO</name>
<feature type="compositionally biased region" description="Polar residues" evidence="5">
    <location>
        <begin position="48"/>
        <end position="60"/>
    </location>
</feature>
<dbReference type="Pfam" id="PF05843">
    <property type="entry name" value="Suf"/>
    <property type="match status" value="1"/>
</dbReference>
<dbReference type="InterPro" id="IPR008847">
    <property type="entry name" value="Suf"/>
</dbReference>
<evidence type="ECO:0000256" key="2">
    <source>
        <dbReference type="ARBA" id="ARBA00022737"/>
    </source>
</evidence>
<keyword evidence="3 4" id="KW-0539">Nucleus</keyword>
<reference evidence="7" key="1">
    <citation type="journal article" date="2020" name="Stud. Mycol.">
        <title>101 Dothideomycetes genomes: a test case for predicting lifestyles and emergence of pathogens.</title>
        <authorList>
            <person name="Haridas S."/>
            <person name="Albert R."/>
            <person name="Binder M."/>
            <person name="Bloem J."/>
            <person name="Labutti K."/>
            <person name="Salamov A."/>
            <person name="Andreopoulos B."/>
            <person name="Baker S."/>
            <person name="Barry K."/>
            <person name="Bills G."/>
            <person name="Bluhm B."/>
            <person name="Cannon C."/>
            <person name="Castanera R."/>
            <person name="Culley D."/>
            <person name="Daum C."/>
            <person name="Ezra D."/>
            <person name="Gonzalez J."/>
            <person name="Henrissat B."/>
            <person name="Kuo A."/>
            <person name="Liang C."/>
            <person name="Lipzen A."/>
            <person name="Lutzoni F."/>
            <person name="Magnuson J."/>
            <person name="Mondo S."/>
            <person name="Nolan M."/>
            <person name="Ohm R."/>
            <person name="Pangilinan J."/>
            <person name="Park H.-J."/>
            <person name="Ramirez L."/>
            <person name="Alfaro M."/>
            <person name="Sun H."/>
            <person name="Tritt A."/>
            <person name="Yoshinaga Y."/>
            <person name="Zwiers L.-H."/>
            <person name="Turgeon B."/>
            <person name="Goodwin S."/>
            <person name="Spatafora J."/>
            <person name="Crous P."/>
            <person name="Grigoriev I."/>
        </authorList>
    </citation>
    <scope>NUCLEOTIDE SEQUENCE</scope>
    <source>
        <strain evidence="7">CBS 279.74</strain>
    </source>
</reference>
<accession>A0A6G1K4G9</accession>
<dbReference type="PANTHER" id="PTHR19980:SF0">
    <property type="entry name" value="CLEAVAGE STIMULATION FACTOR SUBUNIT 3"/>
    <property type="match status" value="1"/>
</dbReference>
<evidence type="ECO:0000313" key="7">
    <source>
        <dbReference type="EMBL" id="KAF2707352.1"/>
    </source>
</evidence>
<evidence type="ECO:0000256" key="3">
    <source>
        <dbReference type="ARBA" id="ARBA00023242"/>
    </source>
</evidence>
<comment type="function">
    <text evidence="1 4">Component of the cleavage factor IA (CFIA) complex, which is involved in the endonucleolytic cleavage during polyadenylation-dependent pre-mRNA 3'-end formation.</text>
</comment>
<dbReference type="OrthoDB" id="26282at2759"/>
<gene>
    <name evidence="7" type="ORF">K504DRAFT_458783</name>
</gene>
<protein>
    <recommendedName>
        <fullName evidence="4">mRNA 3'-end-processing protein RNA14</fullName>
    </recommendedName>
</protein>
<feature type="region of interest" description="Disordered" evidence="5">
    <location>
        <begin position="916"/>
        <end position="971"/>
    </location>
</feature>
<dbReference type="Gene3D" id="1.25.40.10">
    <property type="entry name" value="Tetratricopeptide repeat domain"/>
    <property type="match status" value="1"/>
</dbReference>
<evidence type="ECO:0000256" key="4">
    <source>
        <dbReference type="RuleBase" id="RU369035"/>
    </source>
</evidence>
<feature type="domain" description="Suppressor of forked" evidence="6">
    <location>
        <begin position="230"/>
        <end position="856"/>
    </location>
</feature>
<dbReference type="InterPro" id="IPR003107">
    <property type="entry name" value="HAT"/>
</dbReference>
<dbReference type="GO" id="GO:0005634">
    <property type="term" value="C:nucleus"/>
    <property type="evidence" value="ECO:0007669"/>
    <property type="project" value="UniProtKB-SubCell"/>
</dbReference>
<keyword evidence="8" id="KW-1185">Reference proteome</keyword>
<feature type="region of interest" description="Disordered" evidence="5">
    <location>
        <begin position="1019"/>
        <end position="1058"/>
    </location>
</feature>
<dbReference type="PANTHER" id="PTHR19980">
    <property type="entry name" value="RNA CLEAVAGE STIMULATION FACTOR"/>
    <property type="match status" value="1"/>
</dbReference>
<keyword evidence="4" id="KW-0507">mRNA processing</keyword>
<evidence type="ECO:0000256" key="1">
    <source>
        <dbReference type="ARBA" id="ARBA00002863"/>
    </source>
</evidence>
<feature type="compositionally biased region" description="Polar residues" evidence="5">
    <location>
        <begin position="132"/>
        <end position="147"/>
    </location>
</feature>
<sequence length="1058" mass="118407">MADVDPELAFLESQKAYNPAGDYSNMGAAGSADDDEEEYDPAFPSYPAQDTHSPSDQSASMPPDSAPNTPPTALDGAALKPQPADVDAPAPSKQPRTMGGFVVESEDEEDEEPVVRPVAAGSELLNAPGVSESPQRSLTHTPNTIHPPQTVPLHSAQDQGNSGASSSTLVAVNDTAPILASAVPNGGTSAPDATKPGAPEMLSVEPAKQAAAPITQTAASSLPKARLAQDRVGILEDRIAEDPRGDTEAWLSLIEEHRRRHKYDEARAVYDRFFKVFPSAAEQWVEYVNMESDLDDFIRIEKIFERSILSSPHVALWTTYVNYIRRRNPVNQDPGSQARQIITTVYEFVLDNVGIDFHSGKIWLEYIEFIKSGPGVLGGSSWQDMQKMDTVRKAFQRAIAVPNGATLEIWREYDRFELGLNKATGRKYLQEKSSSYMTARSAVNVLENITKGVIRTSLPKLPPVQGFDGYDQYMTQVGLWKNWLQWEKDDPLMAKDDDRALYNKRVIYLYKNALMALRFWPELWYEAAEWCFQNELEKEGNEFLTQGIEANPESCLLAFRKAHQVELTFEVEDGEGALFRKGEAVRAPFNTVLDALYELTNQTKKREDHTIARVKENFAAQQAAEEAARELERNSDDAYAGYEDEDADEDAKRLKQKEEGLKVQLQAISAGYNAQVQTLKRTISYAWIALMRTMRRIQGKGRPDAPAGTPPGFRGIFAEARKRGKLLSDTYVASALIEHHSYQDPAATKIFDRGMRLFPDDEQFALEYIKHLVKQNDATNARAVFEKMVDRLTQNPENVARAKPLFIFFHGYESQFGELAQIVKLEKRMSDLFPEDPLLLRFAQRFSTTSFDPTTIRPIVSPKAQMRPVMLNVMPTVEEAPVPLPAQVQELRAVSPPGPIHSPHLAPALLPISHSPKRPFEEVDNELSQPRKMLRSERGESPLKGAAGRRLDAARRNQVQSSGGVNNMPVMSMPQPLPREVNFLLGIIPGAQAYRETRFSAEKMVALLQNVDFARAQVQQPQMQQPIQAPPPQQMGWGHPQQQQHSMQQQQQQQGYYR</sequence>
<keyword evidence="4" id="KW-0963">Cytoplasm</keyword>
<evidence type="ECO:0000259" key="6">
    <source>
        <dbReference type="Pfam" id="PF05843"/>
    </source>
</evidence>
<keyword evidence="2" id="KW-0677">Repeat</keyword>
<feature type="compositionally biased region" description="Polar residues" evidence="5">
    <location>
        <begin position="156"/>
        <end position="167"/>
    </location>
</feature>
<dbReference type="SUPFAM" id="SSF48452">
    <property type="entry name" value="TPR-like"/>
    <property type="match status" value="2"/>
</dbReference>
<feature type="region of interest" description="Disordered" evidence="5">
    <location>
        <begin position="1"/>
        <end position="167"/>
    </location>
</feature>
<evidence type="ECO:0000256" key="5">
    <source>
        <dbReference type="SAM" id="MobiDB-lite"/>
    </source>
</evidence>
<dbReference type="EMBL" id="MU005774">
    <property type="protein sequence ID" value="KAF2707352.1"/>
    <property type="molecule type" value="Genomic_DNA"/>
</dbReference>
<dbReference type="SMART" id="SM00386">
    <property type="entry name" value="HAT"/>
    <property type="match status" value="6"/>
</dbReference>
<dbReference type="GO" id="GO:0180010">
    <property type="term" value="P:co-transcriptional mRNA 3'-end processing, cleavage and polyadenylation pathway"/>
    <property type="evidence" value="ECO:0007669"/>
    <property type="project" value="UniProtKB-UniRule"/>
</dbReference>
<dbReference type="InterPro" id="IPR011990">
    <property type="entry name" value="TPR-like_helical_dom_sf"/>
</dbReference>
<dbReference type="AlphaFoldDB" id="A0A6G1K4G9"/>
<feature type="region of interest" description="Disordered" evidence="5">
    <location>
        <begin position="627"/>
        <end position="652"/>
    </location>
</feature>
<feature type="compositionally biased region" description="Basic and acidic residues" evidence="5">
    <location>
        <begin position="627"/>
        <end position="636"/>
    </location>
</feature>
<dbReference type="Proteomes" id="UP000799428">
    <property type="component" value="Unassembled WGS sequence"/>
</dbReference>
<comment type="subcellular location">
    <subcellularLocation>
        <location evidence="4">Nucleus</location>
    </subcellularLocation>
    <subcellularLocation>
        <location evidence="4">Cytoplasm</location>
    </subcellularLocation>
    <text evidence="4">Nucleus and/or cytoplasm.</text>
</comment>
<evidence type="ECO:0000313" key="8">
    <source>
        <dbReference type="Proteomes" id="UP000799428"/>
    </source>
</evidence>
<feature type="compositionally biased region" description="Low complexity" evidence="5">
    <location>
        <begin position="1034"/>
        <end position="1058"/>
    </location>
</feature>
<dbReference type="GO" id="GO:0003729">
    <property type="term" value="F:mRNA binding"/>
    <property type="evidence" value="ECO:0007669"/>
    <property type="project" value="TreeGrafter"/>
</dbReference>
<dbReference type="InterPro" id="IPR045243">
    <property type="entry name" value="Rna14-like"/>
</dbReference>